<organism evidence="1 2">
    <name type="scientific">Cupriavidus respiraculi</name>
    <dbReference type="NCBI Taxonomy" id="195930"/>
    <lineage>
        <taxon>Bacteria</taxon>
        <taxon>Pseudomonadati</taxon>
        <taxon>Pseudomonadota</taxon>
        <taxon>Betaproteobacteria</taxon>
        <taxon>Burkholderiales</taxon>
        <taxon>Burkholderiaceae</taxon>
        <taxon>Cupriavidus</taxon>
    </lineage>
</organism>
<keyword evidence="2" id="KW-1185">Reference proteome</keyword>
<comment type="caution">
    <text evidence="1">The sequence shown here is derived from an EMBL/GenBank/DDBJ whole genome shotgun (WGS) entry which is preliminary data.</text>
</comment>
<evidence type="ECO:0000313" key="1">
    <source>
        <dbReference type="EMBL" id="CAG9183868.1"/>
    </source>
</evidence>
<name>A0ABN7ZD14_9BURK</name>
<proteinExistence type="predicted"/>
<evidence type="ECO:0008006" key="3">
    <source>
        <dbReference type="Google" id="ProtNLM"/>
    </source>
</evidence>
<dbReference type="EMBL" id="CAJZAH010000010">
    <property type="protein sequence ID" value="CAG9183868.1"/>
    <property type="molecule type" value="Genomic_DNA"/>
</dbReference>
<reference evidence="1 2" key="1">
    <citation type="submission" date="2021-08" db="EMBL/GenBank/DDBJ databases">
        <authorList>
            <person name="Peeters C."/>
        </authorList>
    </citation>
    <scope>NUCLEOTIDE SEQUENCE [LARGE SCALE GENOMIC DNA]</scope>
    <source>
        <strain evidence="1 2">LMG 21510</strain>
    </source>
</reference>
<accession>A0ABN7ZD14</accession>
<protein>
    <recommendedName>
        <fullName evidence="3">Uracil-DNA glycosylase-like domain-containing protein</fullName>
    </recommendedName>
</protein>
<dbReference type="Proteomes" id="UP000721236">
    <property type="component" value="Unassembled WGS sequence"/>
</dbReference>
<gene>
    <name evidence="1" type="ORF">LMG21510_04964</name>
</gene>
<evidence type="ECO:0000313" key="2">
    <source>
        <dbReference type="Proteomes" id="UP000721236"/>
    </source>
</evidence>
<sequence length="200" mass="22656">MNNLEGFAQDLGSLIGRPSDLRPFVCRGSPLECEVFIVGLNPASPMKADFWEFWDSTTGFNKERWFEAYKAERAAHPLKPGRTRRNAVSNTRRVIEWMLPALAPIKCLETNIYSAATEEIADLELERRITAPFDFLLERIKPRVLVVHGDDAIRHLRRKTLPMTLIEAKHFSRGWSHELASRLALDVRTAIGTGAGSTRV</sequence>